<evidence type="ECO:0000313" key="4">
    <source>
        <dbReference type="Proteomes" id="UP001163624"/>
    </source>
</evidence>
<evidence type="ECO:0000259" key="2">
    <source>
        <dbReference type="Pfam" id="PF12883"/>
    </source>
</evidence>
<feature type="domain" description="DUF3828" evidence="2">
    <location>
        <begin position="41"/>
        <end position="152"/>
    </location>
</feature>
<feature type="chain" id="PRO_5045111334" evidence="1">
    <location>
        <begin position="31"/>
        <end position="181"/>
    </location>
</feature>
<dbReference type="RefSeq" id="WP_254472750.1">
    <property type="nucleotide sequence ID" value="NZ_CP113432.1"/>
</dbReference>
<proteinExistence type="predicted"/>
<sequence>MTENSMLFLRHAFALLLVLLTMADASIAASAPSADDNASAKRFLRQIYASYANDGPGVPNDSLAQADIYDASLIALMQADQDAADGEVGYLNGDPLCDCQDWGDIRIQSLVFKPVNGERLTATLVLKDLSTGEGRNLDLLLHRTARGWRVEDCINGEGSLAENLRRSTRELLKYRNDAAPS</sequence>
<gene>
    <name evidence="3" type="ORF">OU419_12725</name>
</gene>
<feature type="signal peptide" evidence="1">
    <location>
        <begin position="1"/>
        <end position="30"/>
    </location>
</feature>
<accession>A0ABY7A5C7</accession>
<keyword evidence="4" id="KW-1185">Reference proteome</keyword>
<dbReference type="InterPro" id="IPR024289">
    <property type="entry name" value="DUF3828"/>
</dbReference>
<dbReference type="EMBL" id="CP113432">
    <property type="protein sequence ID" value="WAI52070.1"/>
    <property type="molecule type" value="Genomic_DNA"/>
</dbReference>
<keyword evidence="1" id="KW-0732">Signal</keyword>
<organism evidence="3 4">
    <name type="scientific">Pseudomonas triclosanedens</name>
    <dbReference type="NCBI Taxonomy" id="2961893"/>
    <lineage>
        <taxon>Bacteria</taxon>
        <taxon>Pseudomonadati</taxon>
        <taxon>Pseudomonadota</taxon>
        <taxon>Gammaproteobacteria</taxon>
        <taxon>Pseudomonadales</taxon>
        <taxon>Pseudomonadaceae</taxon>
        <taxon>Pseudomonas</taxon>
    </lineage>
</organism>
<dbReference type="Proteomes" id="UP001163624">
    <property type="component" value="Chromosome"/>
</dbReference>
<reference evidence="3" key="1">
    <citation type="submission" date="2022-11" db="EMBL/GenBank/DDBJ databases">
        <title>Pseudomonas triclosanedens sp. nov., a triclosan degrader isolated from activated sludge.</title>
        <authorList>
            <person name="Yin Y."/>
            <person name="Lu Z."/>
        </authorList>
    </citation>
    <scope>NUCLEOTIDE SEQUENCE</scope>
    <source>
        <strain evidence="3">ZM23</strain>
    </source>
</reference>
<dbReference type="Pfam" id="PF12883">
    <property type="entry name" value="DUF3828"/>
    <property type="match status" value="1"/>
</dbReference>
<evidence type="ECO:0000256" key="1">
    <source>
        <dbReference type="SAM" id="SignalP"/>
    </source>
</evidence>
<protein>
    <submittedName>
        <fullName evidence="3">DUF3828 domain-containing protein</fullName>
    </submittedName>
</protein>
<evidence type="ECO:0000313" key="3">
    <source>
        <dbReference type="EMBL" id="WAI52070.1"/>
    </source>
</evidence>
<name>A0ABY7A5C7_9PSED</name>